<sequence>MADACQDVNKQQQPQDGARQKLQKVVKRRKAFLTVMTWLCVEATWFRDELMRAFTSTRTFFDSSCVKP</sequence>
<evidence type="ECO:0000313" key="2">
    <source>
        <dbReference type="EMBL" id="OEH79789.1"/>
    </source>
</evidence>
<dbReference type="InParanoid" id="A0A1D3D8K9"/>
<dbReference type="EMBL" id="JROU02000271">
    <property type="protein sequence ID" value="OEH79789.1"/>
    <property type="molecule type" value="Genomic_DNA"/>
</dbReference>
<reference evidence="2 3" key="1">
    <citation type="journal article" date="2016" name="BMC Genomics">
        <title>Comparative genomics reveals Cyclospora cayetanensis possesses coccidia-like metabolism and invasion components but unique surface antigens.</title>
        <authorList>
            <person name="Liu S."/>
            <person name="Wang L."/>
            <person name="Zheng H."/>
            <person name="Xu Z."/>
            <person name="Roellig D.M."/>
            <person name="Li N."/>
            <person name="Frace M.A."/>
            <person name="Tang K."/>
            <person name="Arrowood M.J."/>
            <person name="Moss D.M."/>
            <person name="Zhang L."/>
            <person name="Feng Y."/>
            <person name="Xiao L."/>
        </authorList>
    </citation>
    <scope>NUCLEOTIDE SEQUENCE [LARGE SCALE GENOMIC DNA]</scope>
    <source>
        <strain evidence="2 3">CHN_HEN01</strain>
    </source>
</reference>
<evidence type="ECO:0000313" key="3">
    <source>
        <dbReference type="Proteomes" id="UP000095192"/>
    </source>
</evidence>
<proteinExistence type="predicted"/>
<dbReference type="AlphaFoldDB" id="A0A1D3D8K9"/>
<gene>
    <name evidence="2" type="ORF">cyc_08323</name>
</gene>
<accession>A0A1D3D8K9</accession>
<name>A0A1D3D8K9_9EIME</name>
<evidence type="ECO:0000256" key="1">
    <source>
        <dbReference type="SAM" id="MobiDB-lite"/>
    </source>
</evidence>
<dbReference type="Proteomes" id="UP000095192">
    <property type="component" value="Unassembled WGS sequence"/>
</dbReference>
<keyword evidence="3" id="KW-1185">Reference proteome</keyword>
<organism evidence="2 3">
    <name type="scientific">Cyclospora cayetanensis</name>
    <dbReference type="NCBI Taxonomy" id="88456"/>
    <lineage>
        <taxon>Eukaryota</taxon>
        <taxon>Sar</taxon>
        <taxon>Alveolata</taxon>
        <taxon>Apicomplexa</taxon>
        <taxon>Conoidasida</taxon>
        <taxon>Coccidia</taxon>
        <taxon>Eucoccidiorida</taxon>
        <taxon>Eimeriorina</taxon>
        <taxon>Eimeriidae</taxon>
        <taxon>Cyclospora</taxon>
    </lineage>
</organism>
<protein>
    <submittedName>
        <fullName evidence="2">Uncharacterized protein</fullName>
    </submittedName>
</protein>
<feature type="region of interest" description="Disordered" evidence="1">
    <location>
        <begin position="1"/>
        <end position="20"/>
    </location>
</feature>
<comment type="caution">
    <text evidence="2">The sequence shown here is derived from an EMBL/GenBank/DDBJ whole genome shotgun (WGS) entry which is preliminary data.</text>
</comment>
<dbReference type="VEuPathDB" id="ToxoDB:cyc_08323"/>